<feature type="domain" description="Tyr recombinase" evidence="5">
    <location>
        <begin position="208"/>
        <end position="395"/>
    </location>
</feature>
<proteinExistence type="inferred from homology"/>
<dbReference type="GO" id="GO:0015074">
    <property type="term" value="P:DNA integration"/>
    <property type="evidence" value="ECO:0007669"/>
    <property type="project" value="UniProtKB-KW"/>
</dbReference>
<dbReference type="SUPFAM" id="SSF56349">
    <property type="entry name" value="DNA breaking-rejoining enzymes"/>
    <property type="match status" value="1"/>
</dbReference>
<evidence type="ECO:0000256" key="2">
    <source>
        <dbReference type="ARBA" id="ARBA00022908"/>
    </source>
</evidence>
<dbReference type="PATRIC" id="fig|908627.4.peg.7411"/>
<dbReference type="InterPro" id="IPR002104">
    <property type="entry name" value="Integrase_catalytic"/>
</dbReference>
<dbReference type="Proteomes" id="UP000035963">
    <property type="component" value="Unassembled WGS sequence"/>
</dbReference>
<dbReference type="GO" id="GO:0003677">
    <property type="term" value="F:DNA binding"/>
    <property type="evidence" value="ECO:0007669"/>
    <property type="project" value="UniProtKB-KW"/>
</dbReference>
<keyword evidence="4" id="KW-0233">DNA recombination</keyword>
<sequence>MPKQTHKLEDLQIRRWVAKGEPVAISDGDGLTFTLSAGGTASWILRYRVGGGRRKELTLGNYPDLALAAARKLARTHRAAIDSGADPATEKRTERARAVSAWTIKDLADDFEEKVLKPPLADGTIYYRKWDLVNIVRPKLGPLEVRKVAPADIVHMIEKSGRSWTVCKRLLTTTTQLFAHACGKRMIDVNPCVGITLKALMGPRPPVKPRVMLTEDEMRTLLVGIDDTIGRENGLALRILFATCVRSIELAKARWEHVDFERNTWVVPDQSVKTRAGFLVPITPTVRHWFECLKAIAGDSEWVLPARTALRRKKHGDTHVGNTTLWASIDRAFTRGGLDIRRFTPHDTRSTAKGHMRNMKIPNEITELALNHKLKGMERIYDVREDIPERREALELWAAFIVACAAGRPWNVVSINATA</sequence>
<keyword evidence="3" id="KW-0238">DNA-binding</keyword>
<accession>A0A0J1FQF8</accession>
<dbReference type="Gene3D" id="3.30.160.390">
    <property type="entry name" value="Integrase, DNA-binding domain"/>
    <property type="match status" value="1"/>
</dbReference>
<keyword evidence="2" id="KW-0229">DNA integration</keyword>
<dbReference type="Pfam" id="PF13356">
    <property type="entry name" value="Arm-DNA-bind_3"/>
    <property type="match status" value="1"/>
</dbReference>
<organism evidence="6 7">
    <name type="scientific">Caballeronia mineralivorans PML1(12)</name>
    <dbReference type="NCBI Taxonomy" id="908627"/>
    <lineage>
        <taxon>Bacteria</taxon>
        <taxon>Pseudomonadati</taxon>
        <taxon>Pseudomonadota</taxon>
        <taxon>Betaproteobacteria</taxon>
        <taxon>Burkholderiales</taxon>
        <taxon>Burkholderiaceae</taxon>
        <taxon>Caballeronia</taxon>
    </lineage>
</organism>
<name>A0A0J1FQF8_9BURK</name>
<evidence type="ECO:0000256" key="1">
    <source>
        <dbReference type="ARBA" id="ARBA00008857"/>
    </source>
</evidence>
<evidence type="ECO:0000256" key="4">
    <source>
        <dbReference type="ARBA" id="ARBA00023172"/>
    </source>
</evidence>
<dbReference type="PANTHER" id="PTHR30629:SF2">
    <property type="entry name" value="PROPHAGE INTEGRASE INTS-RELATED"/>
    <property type="match status" value="1"/>
</dbReference>
<protein>
    <submittedName>
        <fullName evidence="6">Integrase</fullName>
    </submittedName>
</protein>
<evidence type="ECO:0000256" key="3">
    <source>
        <dbReference type="ARBA" id="ARBA00023125"/>
    </source>
</evidence>
<dbReference type="OrthoDB" id="9775880at2"/>
<dbReference type="AlphaFoldDB" id="A0A0J1FQF8"/>
<gene>
    <name evidence="6" type="ORF">EOS_33150</name>
</gene>
<dbReference type="Gene3D" id="1.10.150.130">
    <property type="match status" value="1"/>
</dbReference>
<keyword evidence="7" id="KW-1185">Reference proteome</keyword>
<evidence type="ECO:0000313" key="7">
    <source>
        <dbReference type="Proteomes" id="UP000035963"/>
    </source>
</evidence>
<dbReference type="InterPro" id="IPR010998">
    <property type="entry name" value="Integrase_recombinase_N"/>
</dbReference>
<evidence type="ECO:0000313" key="6">
    <source>
        <dbReference type="EMBL" id="KLU21988.1"/>
    </source>
</evidence>
<dbReference type="PROSITE" id="PS51898">
    <property type="entry name" value="TYR_RECOMBINASE"/>
    <property type="match status" value="1"/>
</dbReference>
<dbReference type="InterPro" id="IPR038488">
    <property type="entry name" value="Integrase_DNA-bd_sf"/>
</dbReference>
<dbReference type="EMBL" id="AEJF01000194">
    <property type="protein sequence ID" value="KLU21988.1"/>
    <property type="molecule type" value="Genomic_DNA"/>
</dbReference>
<dbReference type="PANTHER" id="PTHR30629">
    <property type="entry name" value="PROPHAGE INTEGRASE"/>
    <property type="match status" value="1"/>
</dbReference>
<evidence type="ECO:0000259" key="5">
    <source>
        <dbReference type="PROSITE" id="PS51898"/>
    </source>
</evidence>
<reference evidence="6 7" key="1">
    <citation type="journal article" date="2015" name="Genome Announc.">
        <title>Draft Genome Sequence of Burkholderia sp. Strain PML1(12), an Ectomycorrhizosphere-Inhabiting Bacterium with Effective Mineral-Weathering Ability.</title>
        <authorList>
            <person name="Uroz S."/>
            <person name="Oger P."/>
        </authorList>
    </citation>
    <scope>NUCLEOTIDE SEQUENCE [LARGE SCALE GENOMIC DNA]</scope>
    <source>
        <strain evidence="7">PML1(12)</strain>
    </source>
</reference>
<dbReference type="Gene3D" id="1.10.443.10">
    <property type="entry name" value="Intergrase catalytic core"/>
    <property type="match status" value="1"/>
</dbReference>
<dbReference type="InterPro" id="IPR025166">
    <property type="entry name" value="Integrase_DNA_bind_dom"/>
</dbReference>
<dbReference type="InterPro" id="IPR050808">
    <property type="entry name" value="Phage_Integrase"/>
</dbReference>
<dbReference type="RefSeq" id="WP_047896438.1">
    <property type="nucleotide sequence ID" value="NZ_AEJF01000194.1"/>
</dbReference>
<dbReference type="GO" id="GO:0006310">
    <property type="term" value="P:DNA recombination"/>
    <property type="evidence" value="ECO:0007669"/>
    <property type="project" value="UniProtKB-KW"/>
</dbReference>
<dbReference type="Pfam" id="PF00589">
    <property type="entry name" value="Phage_integrase"/>
    <property type="match status" value="1"/>
</dbReference>
<dbReference type="CDD" id="cd00801">
    <property type="entry name" value="INT_P4_C"/>
    <property type="match status" value="1"/>
</dbReference>
<comment type="caution">
    <text evidence="6">The sequence shown here is derived from an EMBL/GenBank/DDBJ whole genome shotgun (WGS) entry which is preliminary data.</text>
</comment>
<comment type="similarity">
    <text evidence="1">Belongs to the 'phage' integrase family.</text>
</comment>
<dbReference type="InterPro" id="IPR013762">
    <property type="entry name" value="Integrase-like_cat_sf"/>
</dbReference>
<dbReference type="InterPro" id="IPR011010">
    <property type="entry name" value="DNA_brk_join_enz"/>
</dbReference>